<evidence type="ECO:0000256" key="2">
    <source>
        <dbReference type="PROSITE-ProRule" id="PRU10007"/>
    </source>
</evidence>
<evidence type="ECO:0000313" key="6">
    <source>
        <dbReference type="Proteomes" id="UP000268056"/>
    </source>
</evidence>
<dbReference type="Gene3D" id="3.40.605.10">
    <property type="entry name" value="Aldehyde Dehydrogenase, Chain A, domain 1"/>
    <property type="match status" value="1"/>
</dbReference>
<evidence type="ECO:0000259" key="4">
    <source>
        <dbReference type="Pfam" id="PF00171"/>
    </source>
</evidence>
<sequence length="531" mass="57437">MKTKEVFKPLLPTLSAPSPTLSPEPAMHDLLTADEYAAIAQSISFPSNAFINGAYKPAISGATFSTINPATGEFLSNLAACRAEDVDDAVSKAKKAFDDGRWRLLAPGERKSVLLKFARLLEDNRHELAVLESLDSGKPVRECQLVDVPDTIHTLRWHAELIDKLYDHTAPVGNDALTLVVREPIGVVGCVLPWNFPLLMLAWKIGPALAAGCSVIVKPAEQTSLTTLRVAELAFEAGVPAGVLNIITGTGKDAGEPIGLHKDIDMVSFTGSTVTGRRFLHYSADSNLKRVVLECGGKNPAVVMEDAEDLDLVAEQVVNGAFWNMGENCSATSRLLVHASVKDELLERMGAYIREWKMGDPLDPQTRVGALVSSDHFAKVKSYLDYANADKLDIVYGGDTQEGAFVQLTVVDGVERDSRLFQEEIFGPILSVTTFNSISEAIALANDTLYGLAASVYTGSLRKAIKLSREIRAGIVTVNCFGEGDASTPFGGFKESGFGGRDKSVFAHDQYTEIKTIWIDVSDRSVDETVK</sequence>
<dbReference type="SUPFAM" id="SSF53720">
    <property type="entry name" value="ALDH-like"/>
    <property type="match status" value="1"/>
</dbReference>
<comment type="similarity">
    <text evidence="3">Belongs to the aldehyde dehydrogenase family.</text>
</comment>
<evidence type="ECO:0000256" key="3">
    <source>
        <dbReference type="RuleBase" id="RU003345"/>
    </source>
</evidence>
<dbReference type="CDD" id="cd07112">
    <property type="entry name" value="ALDH_GABALDH-PuuC"/>
    <property type="match status" value="1"/>
</dbReference>
<dbReference type="InterPro" id="IPR016160">
    <property type="entry name" value="Ald_DH_CS_CYS"/>
</dbReference>
<dbReference type="InterPro" id="IPR016161">
    <property type="entry name" value="Ald_DH/histidinol_DH"/>
</dbReference>
<dbReference type="EMBL" id="RBQC01000094">
    <property type="protein sequence ID" value="RMO86788.1"/>
    <property type="molecule type" value="Genomic_DNA"/>
</dbReference>
<dbReference type="InterPro" id="IPR016163">
    <property type="entry name" value="Ald_DH_C"/>
</dbReference>
<comment type="caution">
    <text evidence="5">The sequence shown here is derived from an EMBL/GenBank/DDBJ whole genome shotgun (WGS) entry which is preliminary data.</text>
</comment>
<protein>
    <submittedName>
        <fullName evidence="5">Aldehyde dehydrogenase protein</fullName>
    </submittedName>
</protein>
<organism evidence="5 6">
    <name type="scientific">Pseudomonas syringae pv. tagetis</name>
    <dbReference type="NCBI Taxonomy" id="129140"/>
    <lineage>
        <taxon>Bacteria</taxon>
        <taxon>Pseudomonadati</taxon>
        <taxon>Pseudomonadota</taxon>
        <taxon>Gammaproteobacteria</taxon>
        <taxon>Pseudomonadales</taxon>
        <taxon>Pseudomonadaceae</taxon>
        <taxon>Pseudomonas</taxon>
    </lineage>
</organism>
<dbReference type="FunFam" id="3.40.309.10:FF:000063">
    <property type="entry name" value="Aldehyde dehydrogenase family protein"/>
    <property type="match status" value="1"/>
</dbReference>
<dbReference type="FunFam" id="3.40.605.10:FF:000001">
    <property type="entry name" value="Aldehyde dehydrogenase 1"/>
    <property type="match status" value="1"/>
</dbReference>
<dbReference type="Pfam" id="PF00171">
    <property type="entry name" value="Aldedh"/>
    <property type="match status" value="1"/>
</dbReference>
<dbReference type="PROSITE" id="PS00070">
    <property type="entry name" value="ALDEHYDE_DEHYDR_CYS"/>
    <property type="match status" value="1"/>
</dbReference>
<proteinExistence type="inferred from homology"/>
<dbReference type="PANTHER" id="PTHR11699">
    <property type="entry name" value="ALDEHYDE DEHYDROGENASE-RELATED"/>
    <property type="match status" value="1"/>
</dbReference>
<evidence type="ECO:0000313" key="5">
    <source>
        <dbReference type="EMBL" id="RMO86788.1"/>
    </source>
</evidence>
<dbReference type="PROSITE" id="PS00687">
    <property type="entry name" value="ALDEHYDE_DEHYDR_GLU"/>
    <property type="match status" value="1"/>
</dbReference>
<accession>A0A3M3YW93</accession>
<dbReference type="InterPro" id="IPR016162">
    <property type="entry name" value="Ald_DH_N"/>
</dbReference>
<feature type="domain" description="Aldehyde dehydrogenase" evidence="4">
    <location>
        <begin position="62"/>
        <end position="517"/>
    </location>
</feature>
<dbReference type="Proteomes" id="UP000268056">
    <property type="component" value="Unassembled WGS sequence"/>
</dbReference>
<dbReference type="InterPro" id="IPR029510">
    <property type="entry name" value="Ald_DH_CS_GLU"/>
</dbReference>
<dbReference type="AlphaFoldDB" id="A0A3M3YW93"/>
<dbReference type="GO" id="GO:0004030">
    <property type="term" value="F:aldehyde dehydrogenase [NAD(P)+] activity"/>
    <property type="evidence" value="ECO:0007669"/>
    <property type="project" value="UniProtKB-ARBA"/>
</dbReference>
<keyword evidence="1 3" id="KW-0560">Oxidoreductase</keyword>
<dbReference type="Gene3D" id="3.40.309.10">
    <property type="entry name" value="Aldehyde Dehydrogenase, Chain A, domain 2"/>
    <property type="match status" value="1"/>
</dbReference>
<gene>
    <name evidence="5" type="ORF">ALQ32_05309</name>
</gene>
<evidence type="ECO:0000256" key="1">
    <source>
        <dbReference type="ARBA" id="ARBA00023002"/>
    </source>
</evidence>
<feature type="active site" evidence="2">
    <location>
        <position position="294"/>
    </location>
</feature>
<name>A0A3M3YW93_9PSED</name>
<reference evidence="5 6" key="1">
    <citation type="submission" date="2018-08" db="EMBL/GenBank/DDBJ databases">
        <title>Recombination of ecologically and evolutionarily significant loci maintains genetic cohesion in the Pseudomonas syringae species complex.</title>
        <authorList>
            <person name="Dillon M."/>
            <person name="Thakur S."/>
            <person name="Almeida R.N.D."/>
            <person name="Weir B.S."/>
            <person name="Guttman D.S."/>
        </authorList>
    </citation>
    <scope>NUCLEOTIDE SEQUENCE [LARGE SCALE GENOMIC DNA]</scope>
    <source>
        <strain evidence="5 6">ICMP 4092</strain>
    </source>
</reference>
<dbReference type="InterPro" id="IPR015590">
    <property type="entry name" value="Aldehyde_DH_dom"/>
</dbReference>